<accession>A0A1T4JLC1</accession>
<dbReference type="EMBL" id="FUWG01000003">
    <property type="protein sequence ID" value="SJZ30913.1"/>
    <property type="molecule type" value="Genomic_DNA"/>
</dbReference>
<evidence type="ECO:0000313" key="1">
    <source>
        <dbReference type="EMBL" id="SJZ30913.1"/>
    </source>
</evidence>
<keyword evidence="2" id="KW-1185">Reference proteome</keyword>
<dbReference type="STRING" id="261392.SAMN02745149_00551"/>
<dbReference type="Proteomes" id="UP000190423">
    <property type="component" value="Unassembled WGS sequence"/>
</dbReference>
<reference evidence="1 2" key="1">
    <citation type="submission" date="2017-02" db="EMBL/GenBank/DDBJ databases">
        <authorList>
            <person name="Peterson S.W."/>
        </authorList>
    </citation>
    <scope>NUCLEOTIDE SEQUENCE [LARGE SCALE GENOMIC DNA]</scope>
    <source>
        <strain evidence="1 2">ATCC BAA-908</strain>
    </source>
</reference>
<evidence type="ECO:0000313" key="2">
    <source>
        <dbReference type="Proteomes" id="UP000190423"/>
    </source>
</evidence>
<gene>
    <name evidence="1" type="ORF">SAMN02745149_00551</name>
</gene>
<organism evidence="1 2">
    <name type="scientific">Treponema porcinum</name>
    <dbReference type="NCBI Taxonomy" id="261392"/>
    <lineage>
        <taxon>Bacteria</taxon>
        <taxon>Pseudomonadati</taxon>
        <taxon>Spirochaetota</taxon>
        <taxon>Spirochaetia</taxon>
        <taxon>Spirochaetales</taxon>
        <taxon>Treponemataceae</taxon>
        <taxon>Treponema</taxon>
    </lineage>
</organism>
<name>A0A1T4JLC1_TREPO</name>
<proteinExistence type="predicted"/>
<protein>
    <submittedName>
        <fullName evidence="1">Uncharacterized protein</fullName>
    </submittedName>
</protein>
<sequence>MICTCGLFAVEFTPFYTSARFEANMNSYERAAFGAGLDVFYSITPELKVGAGGMFSCDFTEFNCLELLSYAGYMVKLGEKVRFLPEISIGYEQIWNDGDVHQTVSSGADIKLMFDIAKVSNADFVFIPYAGAGFPYLWRGGASLGIRF</sequence>
<dbReference type="AlphaFoldDB" id="A0A1T4JLC1"/>